<organism evidence="4 5">
    <name type="scientific">Candidatus Fervidibacter japonicus</name>
    <dbReference type="NCBI Taxonomy" id="2035412"/>
    <lineage>
        <taxon>Bacteria</taxon>
        <taxon>Candidatus Fervidibacterota</taxon>
        <taxon>Candidatus Fervidibacter</taxon>
    </lineage>
</organism>
<dbReference type="NCBIfam" id="TIGR02532">
    <property type="entry name" value="IV_pilin_GFxxxE"/>
    <property type="match status" value="1"/>
</dbReference>
<comment type="caution">
    <text evidence="4">The sequence shown here is derived from an EMBL/GenBank/DDBJ whole genome shotgun (WGS) entry which is preliminary data.</text>
</comment>
<dbReference type="InterPro" id="IPR000983">
    <property type="entry name" value="Bac_GSPG_pilin"/>
</dbReference>
<dbReference type="SUPFAM" id="SSF54523">
    <property type="entry name" value="Pili subunits"/>
    <property type="match status" value="1"/>
</dbReference>
<dbReference type="PANTHER" id="PTHR30093:SF2">
    <property type="entry name" value="TYPE II SECRETION SYSTEM PROTEIN H"/>
    <property type="match status" value="1"/>
</dbReference>
<gene>
    <name evidence="4" type="ORF">HRbin17_00800</name>
</gene>
<sequence>MVRRRPRNDGCVAGWDRGHGFTLIELLVVIAIIAILAAILFPVFSQAREKARQASCLSNMRQFGMAFNMYQQDYDETIMPCYQWFPITGRWVRWWWIDLSHPYHKNDQISLCPSGPIAYATGDRWFFPPGEGALKQRLPWNLGGNCWHANFRGTGGGTGVTTFDQIGPLGASRPTRPITTKLAEIQEPARVVVITDAGAIEHWSCRCHQDWPDDNDPIARNPGSGLRNDSFWGLLRGWVALRHMEGFNTTFVDGHAKWLKRTRSEADWANNPRAKVIGVGSLGGCHDEVRWQ</sequence>
<accession>A0A2H5XAT1</accession>
<keyword evidence="1" id="KW-0488">Methylation</keyword>
<keyword evidence="2" id="KW-1133">Transmembrane helix</keyword>
<name>A0A2H5XAT1_9BACT</name>
<evidence type="ECO:0000313" key="4">
    <source>
        <dbReference type="EMBL" id="GBC98298.1"/>
    </source>
</evidence>
<dbReference type="AlphaFoldDB" id="A0A2H5XAT1"/>
<reference evidence="5" key="1">
    <citation type="submission" date="2017-09" db="EMBL/GenBank/DDBJ databases">
        <title>Metaegenomics of thermophilic ammonia-oxidizing enrichment culture.</title>
        <authorList>
            <person name="Kato S."/>
            <person name="Suzuki K."/>
        </authorList>
    </citation>
    <scope>NUCLEOTIDE SEQUENCE [LARGE SCALE GENOMIC DNA]</scope>
</reference>
<feature type="transmembrane region" description="Helical" evidence="2">
    <location>
        <begin position="21"/>
        <end position="44"/>
    </location>
</feature>
<evidence type="ECO:0000256" key="1">
    <source>
        <dbReference type="ARBA" id="ARBA00022481"/>
    </source>
</evidence>
<dbReference type="GO" id="GO:0015628">
    <property type="term" value="P:protein secretion by the type II secretion system"/>
    <property type="evidence" value="ECO:0007669"/>
    <property type="project" value="InterPro"/>
</dbReference>
<keyword evidence="2" id="KW-0472">Membrane</keyword>
<dbReference type="EMBL" id="BEHT01000008">
    <property type="protein sequence ID" value="GBC98298.1"/>
    <property type="molecule type" value="Genomic_DNA"/>
</dbReference>
<dbReference type="Gene3D" id="3.30.700.10">
    <property type="entry name" value="Glycoprotein, Type 4 Pilin"/>
    <property type="match status" value="1"/>
</dbReference>
<dbReference type="PRINTS" id="PR00813">
    <property type="entry name" value="BCTERIALGSPG"/>
</dbReference>
<evidence type="ECO:0000259" key="3">
    <source>
        <dbReference type="Pfam" id="PF07596"/>
    </source>
</evidence>
<dbReference type="InterPro" id="IPR012902">
    <property type="entry name" value="N_methyl_site"/>
</dbReference>
<dbReference type="InterPro" id="IPR045584">
    <property type="entry name" value="Pilin-like"/>
</dbReference>
<feature type="domain" description="DUF1559" evidence="3">
    <location>
        <begin position="46"/>
        <end position="76"/>
    </location>
</feature>
<dbReference type="PROSITE" id="PS00409">
    <property type="entry name" value="PROKAR_NTER_METHYL"/>
    <property type="match status" value="1"/>
</dbReference>
<dbReference type="Pfam" id="PF07963">
    <property type="entry name" value="N_methyl"/>
    <property type="match status" value="1"/>
</dbReference>
<proteinExistence type="predicted"/>
<dbReference type="Proteomes" id="UP000236173">
    <property type="component" value="Unassembled WGS sequence"/>
</dbReference>
<evidence type="ECO:0000256" key="2">
    <source>
        <dbReference type="SAM" id="Phobius"/>
    </source>
</evidence>
<evidence type="ECO:0000313" key="5">
    <source>
        <dbReference type="Proteomes" id="UP000236173"/>
    </source>
</evidence>
<protein>
    <recommendedName>
        <fullName evidence="3">DUF1559 domain-containing protein</fullName>
    </recommendedName>
</protein>
<dbReference type="Pfam" id="PF07596">
    <property type="entry name" value="SBP_bac_10"/>
    <property type="match status" value="1"/>
</dbReference>
<dbReference type="GO" id="GO:0015627">
    <property type="term" value="C:type II protein secretion system complex"/>
    <property type="evidence" value="ECO:0007669"/>
    <property type="project" value="InterPro"/>
</dbReference>
<dbReference type="InterPro" id="IPR011453">
    <property type="entry name" value="DUF1559"/>
</dbReference>
<keyword evidence="2" id="KW-0812">Transmembrane</keyword>
<dbReference type="PANTHER" id="PTHR30093">
    <property type="entry name" value="GENERAL SECRETION PATHWAY PROTEIN G"/>
    <property type="match status" value="1"/>
</dbReference>